<evidence type="ECO:0000256" key="3">
    <source>
        <dbReference type="SAM" id="MobiDB-lite"/>
    </source>
</evidence>
<proteinExistence type="predicted"/>
<dbReference type="PROSITE" id="PS00409">
    <property type="entry name" value="PROKAR_NTER_METHYL"/>
    <property type="match status" value="1"/>
</dbReference>
<protein>
    <submittedName>
        <fullName evidence="6">General secretion pathway protein G</fullName>
    </submittedName>
    <submittedName>
        <fullName evidence="5">Type II secretion system protein</fullName>
    </submittedName>
</protein>
<reference evidence="6 8" key="1">
    <citation type="submission" date="2016-10" db="EMBL/GenBank/DDBJ databases">
        <authorList>
            <person name="Varghese N."/>
            <person name="Submissions S."/>
        </authorList>
    </citation>
    <scope>NUCLEOTIDE SEQUENCE [LARGE SCALE GENOMIC DNA]</scope>
    <source>
        <strain evidence="6 8">CGMCC 1.7012</strain>
    </source>
</reference>
<sequence length="120" mass="13552">MRNGEKGFTLIELLVVMAIIATLMTLVAPRFFGQTEYAKVVVLKHNRNALRSAIAAYRHDRLLGPEELEDLVNNGYLFEIPMDPVANTRDNWDVKRDDDGQITDVTSPSLEEKSSSDDEE</sequence>
<feature type="compositionally biased region" description="Basic and acidic residues" evidence="3">
    <location>
        <begin position="110"/>
        <end position="120"/>
    </location>
</feature>
<dbReference type="NCBIfam" id="TIGR02532">
    <property type="entry name" value="IV_pilin_GFxxxE"/>
    <property type="match status" value="1"/>
</dbReference>
<feature type="compositionally biased region" description="Basic and acidic residues" evidence="3">
    <location>
        <begin position="90"/>
        <end position="99"/>
    </location>
</feature>
<dbReference type="InterPro" id="IPR000983">
    <property type="entry name" value="Bac_GSPG_pilin"/>
</dbReference>
<keyword evidence="2" id="KW-0488">Methylation</keyword>
<keyword evidence="7" id="KW-1185">Reference proteome</keyword>
<dbReference type="InterPro" id="IPR045584">
    <property type="entry name" value="Pilin-like"/>
</dbReference>
<dbReference type="InterPro" id="IPR012902">
    <property type="entry name" value="N_methyl_site"/>
</dbReference>
<dbReference type="PRINTS" id="PR00813">
    <property type="entry name" value="BCTERIALGSPG"/>
</dbReference>
<dbReference type="EMBL" id="FOKO01000001">
    <property type="protein sequence ID" value="SFB69275.1"/>
    <property type="molecule type" value="Genomic_DNA"/>
</dbReference>
<dbReference type="Pfam" id="PF07963">
    <property type="entry name" value="N_methyl"/>
    <property type="match status" value="1"/>
</dbReference>
<feature type="region of interest" description="Disordered" evidence="3">
    <location>
        <begin position="87"/>
        <end position="120"/>
    </location>
</feature>
<gene>
    <name evidence="5" type="ORF">AWR26_19405</name>
    <name evidence="6" type="ORF">SAMN05216286_0335</name>
</gene>
<dbReference type="Proteomes" id="UP000078227">
    <property type="component" value="Chromosome"/>
</dbReference>
<dbReference type="GO" id="GO:0015628">
    <property type="term" value="P:protein secretion by the type II secretion system"/>
    <property type="evidence" value="ECO:0007669"/>
    <property type="project" value="InterPro"/>
</dbReference>
<evidence type="ECO:0000313" key="7">
    <source>
        <dbReference type="Proteomes" id="UP000078227"/>
    </source>
</evidence>
<evidence type="ECO:0000256" key="2">
    <source>
        <dbReference type="ARBA" id="ARBA00022481"/>
    </source>
</evidence>
<keyword evidence="4" id="KW-0812">Transmembrane</keyword>
<keyword evidence="4" id="KW-0472">Membrane</keyword>
<dbReference type="SUPFAM" id="SSF54523">
    <property type="entry name" value="Pili subunits"/>
    <property type="match status" value="1"/>
</dbReference>
<reference evidence="5 7" key="2">
    <citation type="submission" date="2021-03" db="EMBL/GenBank/DDBJ databases">
        <authorList>
            <person name="Li Y."/>
            <person name="Li S."/>
            <person name="Chen M."/>
            <person name="Peng G."/>
            <person name="Tan Z."/>
            <person name="An Q."/>
        </authorList>
    </citation>
    <scope>NUCLEOTIDE SEQUENCE [LARGE SCALE GENOMIC DNA]</scope>
    <source>
        <strain evidence="5 7">Ola 51</strain>
    </source>
</reference>
<feature type="transmembrane region" description="Helical" evidence="4">
    <location>
        <begin position="7"/>
        <end position="28"/>
    </location>
</feature>
<dbReference type="EMBL" id="CP014007">
    <property type="protein sequence ID" value="ANI84211.2"/>
    <property type="molecule type" value="Genomic_DNA"/>
</dbReference>
<dbReference type="GO" id="GO:0015627">
    <property type="term" value="C:type II protein secretion system complex"/>
    <property type="evidence" value="ECO:0007669"/>
    <property type="project" value="InterPro"/>
</dbReference>
<dbReference type="GO" id="GO:0016020">
    <property type="term" value="C:membrane"/>
    <property type="evidence" value="ECO:0007669"/>
    <property type="project" value="UniProtKB-SubCell"/>
</dbReference>
<organism evidence="6 8">
    <name type="scientific">Kosakonia oryzae</name>
    <dbReference type="NCBI Taxonomy" id="497725"/>
    <lineage>
        <taxon>Bacteria</taxon>
        <taxon>Pseudomonadati</taxon>
        <taxon>Pseudomonadota</taxon>
        <taxon>Gammaproteobacteria</taxon>
        <taxon>Enterobacterales</taxon>
        <taxon>Enterobacteriaceae</taxon>
        <taxon>Kosakonia</taxon>
    </lineage>
</organism>
<evidence type="ECO:0000313" key="6">
    <source>
        <dbReference type="EMBL" id="SFB69275.1"/>
    </source>
</evidence>
<dbReference type="RefSeq" id="WP_064568201.1">
    <property type="nucleotide sequence ID" value="NZ_FOKO01000001.1"/>
</dbReference>
<keyword evidence="4" id="KW-1133">Transmembrane helix</keyword>
<evidence type="ECO:0000313" key="8">
    <source>
        <dbReference type="Proteomes" id="UP000182314"/>
    </source>
</evidence>
<evidence type="ECO:0000256" key="1">
    <source>
        <dbReference type="ARBA" id="ARBA00004167"/>
    </source>
</evidence>
<comment type="subcellular location">
    <subcellularLocation>
        <location evidence="1">Membrane</location>
        <topology evidence="1">Single-pass membrane protein</topology>
    </subcellularLocation>
</comment>
<name>A0AA94GZT2_9ENTR</name>
<evidence type="ECO:0000256" key="4">
    <source>
        <dbReference type="SAM" id="Phobius"/>
    </source>
</evidence>
<dbReference type="AlphaFoldDB" id="A0AA94GZT2"/>
<accession>A0AA94GZT2</accession>
<dbReference type="Gene3D" id="3.30.700.10">
    <property type="entry name" value="Glycoprotein, Type 4 Pilin"/>
    <property type="match status" value="1"/>
</dbReference>
<evidence type="ECO:0000313" key="5">
    <source>
        <dbReference type="EMBL" id="ANI84211.2"/>
    </source>
</evidence>
<dbReference type="Proteomes" id="UP000182314">
    <property type="component" value="Unassembled WGS sequence"/>
</dbReference>